<dbReference type="PANTHER" id="PTHR43685">
    <property type="entry name" value="GLYCOSYLTRANSFERASE"/>
    <property type="match status" value="1"/>
</dbReference>
<dbReference type="CDD" id="cd00761">
    <property type="entry name" value="Glyco_tranf_GTA_type"/>
    <property type="match status" value="1"/>
</dbReference>
<reference evidence="2 3" key="1">
    <citation type="journal article" date="2016" name="Int. J. Syst. Evol. Microbiol.">
        <title>Description of Comamonas sediminis sp. nov., isolated from lagoon sediments.</title>
        <authorList>
            <person name="Subhash Y."/>
            <person name="Bang J.J."/>
            <person name="You T.H."/>
            <person name="Lee S.S."/>
        </authorList>
    </citation>
    <scope>NUCLEOTIDE SEQUENCE [LARGE SCALE GENOMIC DNA]</scope>
    <source>
        <strain evidence="2 3">JCM 31169</strain>
    </source>
</reference>
<dbReference type="InterPro" id="IPR050834">
    <property type="entry name" value="Glycosyltransf_2"/>
</dbReference>
<dbReference type="SUPFAM" id="SSF53448">
    <property type="entry name" value="Nucleotide-diphospho-sugar transferases"/>
    <property type="match status" value="1"/>
</dbReference>
<keyword evidence="3" id="KW-1185">Reference proteome</keyword>
<sequence>MNISQSYPELSVIIPVFNDAGSLLRCLHALSLQRNGTPSFEVVVVDNASHPALEIHEEYSFPLKIVYEPTPGSYSARNTGVTASRGKILAFTDADCVPASDWLYLGYLKICAGNHGLILGGEVVFQIEENPSAVAMYQYLTGFGQQTNVTEKKFSATANLFCTRIQFNKTGLFEQRLLSGGDREWCWRALLQGGHMMYLPDLIVTTRVRSTLRSAFRQARRVAAGRRTLRELGLTHIGTSALNKQRSPFQAILWIISNKDISIFNRLKVLCIAFLIRAVVFWETVRLALGAKPERL</sequence>
<evidence type="ECO:0000313" key="2">
    <source>
        <dbReference type="EMBL" id="MEY2251858.1"/>
    </source>
</evidence>
<evidence type="ECO:0000259" key="1">
    <source>
        <dbReference type="Pfam" id="PF00535"/>
    </source>
</evidence>
<comment type="caution">
    <text evidence="2">The sequence shown here is derived from an EMBL/GenBank/DDBJ whole genome shotgun (WGS) entry which is preliminary data.</text>
</comment>
<dbReference type="Proteomes" id="UP001562178">
    <property type="component" value="Unassembled WGS sequence"/>
</dbReference>
<dbReference type="Gene3D" id="3.90.550.10">
    <property type="entry name" value="Spore Coat Polysaccharide Biosynthesis Protein SpsA, Chain A"/>
    <property type="match status" value="1"/>
</dbReference>
<evidence type="ECO:0000313" key="3">
    <source>
        <dbReference type="Proteomes" id="UP001562178"/>
    </source>
</evidence>
<dbReference type="EC" id="2.4.-.-" evidence="2"/>
<keyword evidence="2" id="KW-0808">Transferase</keyword>
<dbReference type="InterPro" id="IPR029044">
    <property type="entry name" value="Nucleotide-diphossugar_trans"/>
</dbReference>
<dbReference type="RefSeq" id="WP_369460182.1">
    <property type="nucleotide sequence ID" value="NZ_JBGBDC010000005.1"/>
</dbReference>
<dbReference type="InterPro" id="IPR001173">
    <property type="entry name" value="Glyco_trans_2-like"/>
</dbReference>
<accession>A0ABV4B2X2</accession>
<dbReference type="GO" id="GO:0016757">
    <property type="term" value="F:glycosyltransferase activity"/>
    <property type="evidence" value="ECO:0007669"/>
    <property type="project" value="UniProtKB-KW"/>
</dbReference>
<protein>
    <submittedName>
        <fullName evidence="2">Glycosyltransferase</fullName>
        <ecNumber evidence="2">2.4.-.-</ecNumber>
    </submittedName>
</protein>
<dbReference type="Pfam" id="PF00535">
    <property type="entry name" value="Glycos_transf_2"/>
    <property type="match status" value="1"/>
</dbReference>
<proteinExistence type="predicted"/>
<feature type="domain" description="Glycosyltransferase 2-like" evidence="1">
    <location>
        <begin position="11"/>
        <end position="135"/>
    </location>
</feature>
<organism evidence="2 3">
    <name type="scientific">Comamonas sediminis</name>
    <dbReference type="NCBI Taxonomy" id="1783360"/>
    <lineage>
        <taxon>Bacteria</taxon>
        <taxon>Pseudomonadati</taxon>
        <taxon>Pseudomonadota</taxon>
        <taxon>Betaproteobacteria</taxon>
        <taxon>Burkholderiales</taxon>
        <taxon>Comamonadaceae</taxon>
        <taxon>Comamonas</taxon>
    </lineage>
</organism>
<gene>
    <name evidence="2" type="ORF">AB7A72_12655</name>
</gene>
<dbReference type="EMBL" id="JBGBDC010000005">
    <property type="protein sequence ID" value="MEY2251858.1"/>
    <property type="molecule type" value="Genomic_DNA"/>
</dbReference>
<keyword evidence="2" id="KW-0328">Glycosyltransferase</keyword>
<dbReference type="PANTHER" id="PTHR43685:SF2">
    <property type="entry name" value="GLYCOSYLTRANSFERASE 2-LIKE DOMAIN-CONTAINING PROTEIN"/>
    <property type="match status" value="1"/>
</dbReference>
<name>A0ABV4B2X2_9BURK</name>